<dbReference type="Gene3D" id="3.40.109.10">
    <property type="entry name" value="NADH Oxidase"/>
    <property type="match status" value="1"/>
</dbReference>
<keyword evidence="3" id="KW-1185">Reference proteome</keyword>
<dbReference type="PANTHER" id="PTHR23026">
    <property type="entry name" value="NADPH NITROREDUCTASE"/>
    <property type="match status" value="1"/>
</dbReference>
<evidence type="ECO:0000256" key="1">
    <source>
        <dbReference type="SAM" id="MobiDB-lite"/>
    </source>
</evidence>
<dbReference type="EMBL" id="VCQV01000016">
    <property type="protein sequence ID" value="TWP35826.1"/>
    <property type="molecule type" value="Genomic_DNA"/>
</dbReference>
<reference evidence="2 3" key="1">
    <citation type="submission" date="2019-05" db="EMBL/GenBank/DDBJ databases">
        <authorList>
            <person name="Lee S.D."/>
        </authorList>
    </citation>
    <scope>NUCLEOTIDE SEQUENCE [LARGE SCALE GENOMIC DNA]</scope>
    <source>
        <strain evidence="2 3">C5-26</strain>
    </source>
</reference>
<evidence type="ECO:0008006" key="4">
    <source>
        <dbReference type="Google" id="ProtNLM"/>
    </source>
</evidence>
<comment type="caution">
    <text evidence="2">The sequence shown here is derived from an EMBL/GenBank/DDBJ whole genome shotgun (WGS) entry which is preliminary data.</text>
</comment>
<dbReference type="SUPFAM" id="SSF55469">
    <property type="entry name" value="FMN-dependent nitroreductase-like"/>
    <property type="match status" value="1"/>
</dbReference>
<proteinExistence type="predicted"/>
<protein>
    <recommendedName>
        <fullName evidence="4">Nitroreductase domain-containing protein</fullName>
    </recommendedName>
</protein>
<organism evidence="2 3">
    <name type="scientific">Leekyejoonella antrihumi</name>
    <dbReference type="NCBI Taxonomy" id="1660198"/>
    <lineage>
        <taxon>Bacteria</taxon>
        <taxon>Bacillati</taxon>
        <taxon>Actinomycetota</taxon>
        <taxon>Actinomycetes</taxon>
        <taxon>Micrococcales</taxon>
        <taxon>Dermacoccaceae</taxon>
        <taxon>Leekyejoonella</taxon>
    </lineage>
</organism>
<dbReference type="InterPro" id="IPR050627">
    <property type="entry name" value="Nitroreductase/BluB"/>
</dbReference>
<accession>A0A563DZZ8</accession>
<dbReference type="GO" id="GO:0016491">
    <property type="term" value="F:oxidoreductase activity"/>
    <property type="evidence" value="ECO:0007669"/>
    <property type="project" value="InterPro"/>
</dbReference>
<evidence type="ECO:0000313" key="3">
    <source>
        <dbReference type="Proteomes" id="UP000320244"/>
    </source>
</evidence>
<dbReference type="RefSeq" id="WP_222432152.1">
    <property type="nucleotide sequence ID" value="NZ_VCQV01000016.1"/>
</dbReference>
<reference evidence="2 3" key="2">
    <citation type="submission" date="2019-08" db="EMBL/GenBank/DDBJ databases">
        <title>Jejuicoccus antrihumi gen. nov., sp. nov., a new member of the family Dermacoccaceae isolated from a cave.</title>
        <authorList>
            <person name="Schumann P."/>
            <person name="Kim I.S."/>
        </authorList>
    </citation>
    <scope>NUCLEOTIDE SEQUENCE [LARGE SCALE GENOMIC DNA]</scope>
    <source>
        <strain evidence="2 3">C5-26</strain>
    </source>
</reference>
<dbReference type="AlphaFoldDB" id="A0A563DZZ8"/>
<sequence length="303" mass="32163">MTTVIHPQVITAVRRAAVRATLAPSIHNSQPWRFVVSGDALEIHIDPSRQLRVLDPRGHQVALSCGCALFSARAAMAACGLRAKVRRFPMGSGSTLAAVISVVSGAGPDTELAALDAVVEAGRTIRPAWRGEAVPPQLVSVLVDAASHEGAQLTTIAHLETRLAIARLPLPADRSRRTERIYGTGPQTWMSEELPQAGGAPPAADSDERTSAECLLLLSTAQDDPTSWLRAGESLQRILLEIARAGYAASPLAQVIELPQTNALLCAELGPRAYPNALLLVGSAVSAPQLRRRRLVDMLTQVG</sequence>
<gene>
    <name evidence="2" type="ORF">FGL98_12520</name>
</gene>
<dbReference type="InterPro" id="IPR000415">
    <property type="entry name" value="Nitroreductase-like"/>
</dbReference>
<feature type="region of interest" description="Disordered" evidence="1">
    <location>
        <begin position="185"/>
        <end position="206"/>
    </location>
</feature>
<name>A0A563DZZ8_9MICO</name>
<dbReference type="Proteomes" id="UP000320244">
    <property type="component" value="Unassembled WGS sequence"/>
</dbReference>
<dbReference type="PANTHER" id="PTHR23026:SF123">
    <property type="entry name" value="NAD(P)H NITROREDUCTASE RV3131-RELATED"/>
    <property type="match status" value="1"/>
</dbReference>
<evidence type="ECO:0000313" key="2">
    <source>
        <dbReference type="EMBL" id="TWP35826.1"/>
    </source>
</evidence>